<protein>
    <recommendedName>
        <fullName evidence="3">Transporter</fullName>
    </recommendedName>
</protein>
<evidence type="ECO:0000313" key="1">
    <source>
        <dbReference type="EMBL" id="PSW27175.1"/>
    </source>
</evidence>
<evidence type="ECO:0000313" key="2">
    <source>
        <dbReference type="Proteomes" id="UP000240481"/>
    </source>
</evidence>
<gene>
    <name evidence="1" type="ORF">C9I94_04180</name>
</gene>
<organism evidence="1 2">
    <name type="scientific">Photobacterium swingsii</name>
    <dbReference type="NCBI Taxonomy" id="680026"/>
    <lineage>
        <taxon>Bacteria</taxon>
        <taxon>Pseudomonadati</taxon>
        <taxon>Pseudomonadota</taxon>
        <taxon>Gammaproteobacteria</taxon>
        <taxon>Vibrionales</taxon>
        <taxon>Vibrionaceae</taxon>
        <taxon>Photobacterium</taxon>
    </lineage>
</organism>
<reference evidence="1 2" key="1">
    <citation type="submission" date="2018-01" db="EMBL/GenBank/DDBJ databases">
        <title>Whole genome sequencing of Histamine producing bacteria.</title>
        <authorList>
            <person name="Butler K."/>
        </authorList>
    </citation>
    <scope>NUCLEOTIDE SEQUENCE [LARGE SCALE GENOMIC DNA]</scope>
    <source>
        <strain evidence="1 2">DSM 24669</strain>
    </source>
</reference>
<dbReference type="AlphaFoldDB" id="A0A0J8VFW2"/>
<accession>A0A0J8VFW2</accession>
<dbReference type="Proteomes" id="UP000240481">
    <property type="component" value="Unassembled WGS sequence"/>
</dbReference>
<comment type="caution">
    <text evidence="1">The sequence shown here is derived from an EMBL/GenBank/DDBJ whole genome shotgun (WGS) entry which is preliminary data.</text>
</comment>
<proteinExistence type="predicted"/>
<dbReference type="RefSeq" id="WP_048897278.1">
    <property type="nucleotide sequence ID" value="NZ_AP024852.1"/>
</dbReference>
<dbReference type="EMBL" id="PYLZ01000001">
    <property type="protein sequence ID" value="PSW27175.1"/>
    <property type="molecule type" value="Genomic_DNA"/>
</dbReference>
<evidence type="ECO:0008006" key="3">
    <source>
        <dbReference type="Google" id="ProtNLM"/>
    </source>
</evidence>
<sequence length="133" mass="14925">MKAYSEIVDSEKVVFDYTSFLSASCQQHHLTFMDALKSMIPAFEMSWKSSGPSGLSDSEKLQLQALKVLSTSVSDANNVIRLLRLARTEGIMCLLITMPYALDYDQLEMITDKTDCEITFEDDNGEVLSICIH</sequence>
<dbReference type="OrthoDB" id="6488871at2"/>
<name>A0A0J8VFW2_9GAMM</name>
<keyword evidence="2" id="KW-1185">Reference proteome</keyword>